<evidence type="ECO:0000256" key="2">
    <source>
        <dbReference type="SAM" id="Phobius"/>
    </source>
</evidence>
<dbReference type="PROSITE" id="PS50005">
    <property type="entry name" value="TPR"/>
    <property type="match status" value="2"/>
</dbReference>
<protein>
    <submittedName>
        <fullName evidence="3">Tetratricopeptide repeat protein</fullName>
    </submittedName>
</protein>
<dbReference type="RefSeq" id="XP_001018468.2">
    <property type="nucleotide sequence ID" value="XM_001018468.2"/>
</dbReference>
<accession>I7MKD6</accession>
<keyword evidence="2" id="KW-0812">Transmembrane</keyword>
<dbReference type="SUPFAM" id="SSF48452">
    <property type="entry name" value="TPR-like"/>
    <property type="match status" value="1"/>
</dbReference>
<dbReference type="EMBL" id="GG662654">
    <property type="protein sequence ID" value="EAR98223.2"/>
    <property type="molecule type" value="Genomic_DNA"/>
</dbReference>
<dbReference type="STRING" id="312017.I7MKD6"/>
<dbReference type="InterPro" id="IPR019734">
    <property type="entry name" value="TPR_rpt"/>
</dbReference>
<proteinExistence type="predicted"/>
<dbReference type="Proteomes" id="UP000009168">
    <property type="component" value="Unassembled WGS sequence"/>
</dbReference>
<evidence type="ECO:0000256" key="1">
    <source>
        <dbReference type="PROSITE-ProRule" id="PRU00339"/>
    </source>
</evidence>
<keyword evidence="2" id="KW-0472">Membrane</keyword>
<keyword evidence="4" id="KW-1185">Reference proteome</keyword>
<feature type="repeat" description="TPR" evidence="1">
    <location>
        <begin position="960"/>
        <end position="993"/>
    </location>
</feature>
<gene>
    <name evidence="3" type="ORF">TTHERM_00344230</name>
</gene>
<name>I7MKD6_TETTS</name>
<dbReference type="KEGG" id="tet:TTHERM_00344230"/>
<keyword evidence="2" id="KW-1133">Transmembrane helix</keyword>
<dbReference type="InParanoid" id="I7MKD6"/>
<dbReference type="SMART" id="SM00028">
    <property type="entry name" value="TPR"/>
    <property type="match status" value="4"/>
</dbReference>
<sequence>MFYIGNSSIKKGTFIGALLSIMIIVSTVSYLIYLSWQYGTNQINPKFRSQSFITDEQIDVPLHQDLIAFRYEYDTNKNLDDLQAKNNKTYLQFSALFTYQNQTQSNITLLNITQCQNPSLKGFSCLDFQILQNKYLTLKTQQDILSTVIILVYGCYQVNDFKQSTANNCASQEDINSLLNGDTSGFRIKLYTSQFNITSLQPQVNYRNAMIFTSSDQQVVSTFKTQMQQTSINQGFILQKETQFSAPIQYDQQNQQFNFNQNFAYLEVILQLDEILQQIQISFPTFPEVLALVSSTFALSMTFGAFAKFVSRKMIEKNLLFFFLQNMFQDTYEQILSENKFFEKKQDMDLETKQSQTEALNEIENSEISQSIIVPSFKAKSRQSVEYNNLTFSTGKDELDENRRLNESKQFKFQLKIASPIQKTAANSKNCNYQFNSIKKLGLNLKNTKSNLINYSVDNAKIPIYSTEHQKDKSCCIPESNIKKIQQYYKQKFKAIQNKNFLKSVQRAIYMVKFPNISNICRLFKKVKNKNTENHFNKKLIEGQVNQQLDIFQLYKDVIFLKKAILLILSKEQLAAIQLVGCSSQYLEIQNNQQAIDYEKTKILNWVETYRNFNLREEEFIIDDEDQVDQTISIRICKQKQSKRKCVLKLYNSSLSMLDFVYNATLDLKRNRNFEENIYKKKAFLSHYGVGILNGHFSICIQIPNGGSIQNYLKHEQNYTNLASILIDYIDIFFLMKSQGIEYYNLKVSNMFVHDNKGILGEISVFSEEQKAQQKNPDTIDLFSCIIQILLNFTSNYIEHINLLDSDLVSLINQITSEKDATSLNYLYEDFYQKLRTLDHQKLIEIKQVVQQEERIHQIMNIFEANKQDSLYQQESDKYTQITKKNYLLIEDAVIIDSFLQDEETENALNKCLQITEDTEEIQDSNIYYFYGLSLQSDLDQQQMQIEYLLKCLLLNSHHGDCLNKLASIYEEISMFQEAVEFIEQSLELNPYDDSKYFRLGTIFQKQKLYSNSIKAYKSCIQLNNKKYIYLYYLATVYMLNNNFKNAIFYFKKYLKQYPTDSHAIYNLSKLYFFKKNMKKSLFYLYKMRKIDKYQNECQQLYENIFNQISIDKQFNIT</sequence>
<evidence type="ECO:0000313" key="3">
    <source>
        <dbReference type="EMBL" id="EAR98223.2"/>
    </source>
</evidence>
<dbReference type="SUPFAM" id="SSF56112">
    <property type="entry name" value="Protein kinase-like (PK-like)"/>
    <property type="match status" value="1"/>
</dbReference>
<feature type="transmembrane region" description="Helical" evidence="2">
    <location>
        <begin position="12"/>
        <end position="36"/>
    </location>
</feature>
<dbReference type="InterPro" id="IPR011009">
    <property type="entry name" value="Kinase-like_dom_sf"/>
</dbReference>
<dbReference type="Pfam" id="PF13181">
    <property type="entry name" value="TPR_8"/>
    <property type="match status" value="2"/>
</dbReference>
<feature type="repeat" description="TPR" evidence="1">
    <location>
        <begin position="1028"/>
        <end position="1061"/>
    </location>
</feature>
<dbReference type="GeneID" id="7846517"/>
<reference evidence="4" key="1">
    <citation type="journal article" date="2006" name="PLoS Biol.">
        <title>Macronuclear genome sequence of the ciliate Tetrahymena thermophila, a model eukaryote.</title>
        <authorList>
            <person name="Eisen J.A."/>
            <person name="Coyne R.S."/>
            <person name="Wu M."/>
            <person name="Wu D."/>
            <person name="Thiagarajan M."/>
            <person name="Wortman J.R."/>
            <person name="Badger J.H."/>
            <person name="Ren Q."/>
            <person name="Amedeo P."/>
            <person name="Jones K.M."/>
            <person name="Tallon L.J."/>
            <person name="Delcher A.L."/>
            <person name="Salzberg S.L."/>
            <person name="Silva J.C."/>
            <person name="Haas B.J."/>
            <person name="Majoros W.H."/>
            <person name="Farzad M."/>
            <person name="Carlton J.M."/>
            <person name="Smith R.K. Jr."/>
            <person name="Garg J."/>
            <person name="Pearlman R.E."/>
            <person name="Karrer K.M."/>
            <person name="Sun L."/>
            <person name="Manning G."/>
            <person name="Elde N.C."/>
            <person name="Turkewitz A.P."/>
            <person name="Asai D.J."/>
            <person name="Wilkes D.E."/>
            <person name="Wang Y."/>
            <person name="Cai H."/>
            <person name="Collins K."/>
            <person name="Stewart B.A."/>
            <person name="Lee S.R."/>
            <person name="Wilamowska K."/>
            <person name="Weinberg Z."/>
            <person name="Ruzzo W.L."/>
            <person name="Wloga D."/>
            <person name="Gaertig J."/>
            <person name="Frankel J."/>
            <person name="Tsao C.-C."/>
            <person name="Gorovsky M.A."/>
            <person name="Keeling P.J."/>
            <person name="Waller R.F."/>
            <person name="Patron N.J."/>
            <person name="Cherry J.M."/>
            <person name="Stover N.A."/>
            <person name="Krieger C.J."/>
            <person name="del Toro C."/>
            <person name="Ryder H.F."/>
            <person name="Williamson S.C."/>
            <person name="Barbeau R.A."/>
            <person name="Hamilton E.P."/>
            <person name="Orias E."/>
        </authorList>
    </citation>
    <scope>NUCLEOTIDE SEQUENCE [LARGE SCALE GENOMIC DNA]</scope>
    <source>
        <strain evidence="4">SB210</strain>
    </source>
</reference>
<evidence type="ECO:0000313" key="4">
    <source>
        <dbReference type="Proteomes" id="UP000009168"/>
    </source>
</evidence>
<dbReference type="InterPro" id="IPR011990">
    <property type="entry name" value="TPR-like_helical_dom_sf"/>
</dbReference>
<dbReference type="Gene3D" id="1.25.40.10">
    <property type="entry name" value="Tetratricopeptide repeat domain"/>
    <property type="match status" value="1"/>
</dbReference>
<keyword evidence="1" id="KW-0802">TPR repeat</keyword>
<dbReference type="AlphaFoldDB" id="I7MKD6"/>
<organism evidence="3 4">
    <name type="scientific">Tetrahymena thermophila (strain SB210)</name>
    <dbReference type="NCBI Taxonomy" id="312017"/>
    <lineage>
        <taxon>Eukaryota</taxon>
        <taxon>Sar</taxon>
        <taxon>Alveolata</taxon>
        <taxon>Ciliophora</taxon>
        <taxon>Intramacronucleata</taxon>
        <taxon>Oligohymenophorea</taxon>
        <taxon>Hymenostomatida</taxon>
        <taxon>Tetrahymenina</taxon>
        <taxon>Tetrahymenidae</taxon>
        <taxon>Tetrahymena</taxon>
    </lineage>
</organism>